<evidence type="ECO:0000313" key="3">
    <source>
        <dbReference type="Proteomes" id="UP000294933"/>
    </source>
</evidence>
<feature type="region of interest" description="Disordered" evidence="1">
    <location>
        <begin position="95"/>
        <end position="127"/>
    </location>
</feature>
<gene>
    <name evidence="2" type="ORF">BD410DRAFT_845893</name>
</gene>
<sequence length="162" mass="18105">MRTAIDGLKATAESEVDGDESDTSESDDSDNSNRWNTGGDKVATESDGNMDIDKKGCWNWDSSDKDEDNLEVQSLRKKFYEDDYSPERAPLARTIKREQPLIPTLSREPSPQPTKAKEYMKIDKDSSANENATTFAFDVAVLGRVIPAAIRSPIRRMRSKGI</sequence>
<evidence type="ECO:0000256" key="1">
    <source>
        <dbReference type="SAM" id="MobiDB-lite"/>
    </source>
</evidence>
<dbReference type="AlphaFoldDB" id="A0A4Y7PJK4"/>
<accession>A0A4Y7PJK4</accession>
<dbReference type="VEuPathDB" id="FungiDB:BD410DRAFT_845893"/>
<evidence type="ECO:0000313" key="2">
    <source>
        <dbReference type="EMBL" id="TDL14600.1"/>
    </source>
</evidence>
<feature type="compositionally biased region" description="Basic and acidic residues" evidence="1">
    <location>
        <begin position="115"/>
        <end position="127"/>
    </location>
</feature>
<dbReference type="EMBL" id="ML170323">
    <property type="protein sequence ID" value="TDL14600.1"/>
    <property type="molecule type" value="Genomic_DNA"/>
</dbReference>
<dbReference type="Proteomes" id="UP000294933">
    <property type="component" value="Unassembled WGS sequence"/>
</dbReference>
<keyword evidence="3" id="KW-1185">Reference proteome</keyword>
<protein>
    <submittedName>
        <fullName evidence="2">Uncharacterized protein</fullName>
    </submittedName>
</protein>
<feature type="compositionally biased region" description="Acidic residues" evidence="1">
    <location>
        <begin position="14"/>
        <end position="30"/>
    </location>
</feature>
<organism evidence="2 3">
    <name type="scientific">Rickenella mellea</name>
    <dbReference type="NCBI Taxonomy" id="50990"/>
    <lineage>
        <taxon>Eukaryota</taxon>
        <taxon>Fungi</taxon>
        <taxon>Dikarya</taxon>
        <taxon>Basidiomycota</taxon>
        <taxon>Agaricomycotina</taxon>
        <taxon>Agaricomycetes</taxon>
        <taxon>Hymenochaetales</taxon>
        <taxon>Rickenellaceae</taxon>
        <taxon>Rickenella</taxon>
    </lineage>
</organism>
<reference evidence="2 3" key="1">
    <citation type="submission" date="2018-06" db="EMBL/GenBank/DDBJ databases">
        <title>A transcriptomic atlas of mushroom development highlights an independent origin of complex multicellularity.</title>
        <authorList>
            <consortium name="DOE Joint Genome Institute"/>
            <person name="Krizsan K."/>
            <person name="Almasi E."/>
            <person name="Merenyi Z."/>
            <person name="Sahu N."/>
            <person name="Viragh M."/>
            <person name="Koszo T."/>
            <person name="Mondo S."/>
            <person name="Kiss B."/>
            <person name="Balint B."/>
            <person name="Kues U."/>
            <person name="Barry K."/>
            <person name="Hegedus J.C."/>
            <person name="Henrissat B."/>
            <person name="Johnson J."/>
            <person name="Lipzen A."/>
            <person name="Ohm R."/>
            <person name="Nagy I."/>
            <person name="Pangilinan J."/>
            <person name="Yan J."/>
            <person name="Xiong Y."/>
            <person name="Grigoriev I.V."/>
            <person name="Hibbett D.S."/>
            <person name="Nagy L.G."/>
        </authorList>
    </citation>
    <scope>NUCLEOTIDE SEQUENCE [LARGE SCALE GENOMIC DNA]</scope>
    <source>
        <strain evidence="2 3">SZMC22713</strain>
    </source>
</reference>
<name>A0A4Y7PJK4_9AGAM</name>
<proteinExistence type="predicted"/>
<feature type="region of interest" description="Disordered" evidence="1">
    <location>
        <begin position="1"/>
        <end position="66"/>
    </location>
</feature>